<sequence length="167" mass="18561">MPLSRGCRRTSSACRRSSTCLGHMGGVLMACRVRRRRRHRRPIIGEEEGRLGGSGLHRGQVILGTADMTDLEVFLLMRAVCFGCGFIRGSRLLLSPPGSVSFPFDCSFVGFGASFSLDGRFCECVCVIRPVLCFFVGSCCCYNLLLELSFSLCGRVRLFCRWSLLKR</sequence>
<organism evidence="1 2">
    <name type="scientific">Sphaerosporella brunnea</name>
    <dbReference type="NCBI Taxonomy" id="1250544"/>
    <lineage>
        <taxon>Eukaryota</taxon>
        <taxon>Fungi</taxon>
        <taxon>Dikarya</taxon>
        <taxon>Ascomycota</taxon>
        <taxon>Pezizomycotina</taxon>
        <taxon>Pezizomycetes</taxon>
        <taxon>Pezizales</taxon>
        <taxon>Pyronemataceae</taxon>
        <taxon>Sphaerosporella</taxon>
    </lineage>
</organism>
<evidence type="ECO:0000313" key="1">
    <source>
        <dbReference type="EMBL" id="KAA8912017.1"/>
    </source>
</evidence>
<keyword evidence="2" id="KW-1185">Reference proteome</keyword>
<proteinExistence type="predicted"/>
<gene>
    <name evidence="1" type="ORF">FN846DRAFT_360749</name>
</gene>
<protein>
    <submittedName>
        <fullName evidence="1">Uncharacterized protein</fullName>
    </submittedName>
</protein>
<dbReference type="AlphaFoldDB" id="A0A5J5F653"/>
<name>A0A5J5F653_9PEZI</name>
<evidence type="ECO:0000313" key="2">
    <source>
        <dbReference type="Proteomes" id="UP000326924"/>
    </source>
</evidence>
<comment type="caution">
    <text evidence="1">The sequence shown here is derived from an EMBL/GenBank/DDBJ whole genome shotgun (WGS) entry which is preliminary data.</text>
</comment>
<accession>A0A5J5F653</accession>
<dbReference type="Proteomes" id="UP000326924">
    <property type="component" value="Unassembled WGS sequence"/>
</dbReference>
<dbReference type="InParanoid" id="A0A5J5F653"/>
<reference evidence="1 2" key="1">
    <citation type="submission" date="2019-09" db="EMBL/GenBank/DDBJ databases">
        <title>Draft genome of the ectomycorrhizal ascomycete Sphaerosporella brunnea.</title>
        <authorList>
            <consortium name="DOE Joint Genome Institute"/>
            <person name="Benucci G.M."/>
            <person name="Marozzi G."/>
            <person name="Antonielli L."/>
            <person name="Sanchez S."/>
            <person name="Marco P."/>
            <person name="Wang X."/>
            <person name="Falini L.B."/>
            <person name="Barry K."/>
            <person name="Haridas S."/>
            <person name="Lipzen A."/>
            <person name="Labutti K."/>
            <person name="Grigoriev I.V."/>
            <person name="Murat C."/>
            <person name="Martin F."/>
            <person name="Albertini E."/>
            <person name="Donnini D."/>
            <person name="Bonito G."/>
        </authorList>
    </citation>
    <scope>NUCLEOTIDE SEQUENCE [LARGE SCALE GENOMIC DNA]</scope>
    <source>
        <strain evidence="1 2">Sb_GMNB300</strain>
    </source>
</reference>
<dbReference type="EMBL" id="VXIS01000029">
    <property type="protein sequence ID" value="KAA8912017.1"/>
    <property type="molecule type" value="Genomic_DNA"/>
</dbReference>
<dbReference type="PROSITE" id="PS51257">
    <property type="entry name" value="PROKAR_LIPOPROTEIN"/>
    <property type="match status" value="1"/>
</dbReference>